<evidence type="ECO:0000256" key="2">
    <source>
        <dbReference type="SAM" id="SignalP"/>
    </source>
</evidence>
<accession>A0ABP8DLD1</accession>
<organism evidence="3 4">
    <name type="scientific">Dactylosporangium darangshiense</name>
    <dbReference type="NCBI Taxonomy" id="579108"/>
    <lineage>
        <taxon>Bacteria</taxon>
        <taxon>Bacillati</taxon>
        <taxon>Actinomycetota</taxon>
        <taxon>Actinomycetes</taxon>
        <taxon>Micromonosporales</taxon>
        <taxon>Micromonosporaceae</taxon>
        <taxon>Dactylosporangium</taxon>
    </lineage>
</organism>
<evidence type="ECO:0000256" key="1">
    <source>
        <dbReference type="SAM" id="MobiDB-lite"/>
    </source>
</evidence>
<gene>
    <name evidence="3" type="ORF">GCM10022255_081730</name>
</gene>
<evidence type="ECO:0000313" key="3">
    <source>
        <dbReference type="EMBL" id="GAA4258970.1"/>
    </source>
</evidence>
<evidence type="ECO:0000313" key="4">
    <source>
        <dbReference type="Proteomes" id="UP001500620"/>
    </source>
</evidence>
<feature type="compositionally biased region" description="Low complexity" evidence="1">
    <location>
        <begin position="89"/>
        <end position="103"/>
    </location>
</feature>
<dbReference type="PROSITE" id="PS51318">
    <property type="entry name" value="TAT"/>
    <property type="match status" value="1"/>
</dbReference>
<name>A0ABP8DLD1_9ACTN</name>
<protein>
    <submittedName>
        <fullName evidence="3">Uncharacterized protein</fullName>
    </submittedName>
</protein>
<keyword evidence="2" id="KW-0732">Signal</keyword>
<proteinExistence type="predicted"/>
<comment type="caution">
    <text evidence="3">The sequence shown here is derived from an EMBL/GenBank/DDBJ whole genome shotgun (WGS) entry which is preliminary data.</text>
</comment>
<sequence>MSRRRGVVAAAALATVLGSLTVPGGASAAPAAATRHVQKVGTGSYKVTGTGTGEPASISTEIPRDAGPEANELTRSASRPAGGAHRSLAPARGAAPAGPSVAGGVIRNGPQLLRSFDGINHRDQRIANNGNQFSLEPPDQGLCVGNGHVVEAVNDAFRVFNADGTGQTGVVDLNTFFGYPPVIDRTAGVFGPNITDPSCLFDPTTRQFFLVVLTLEQTEDGELTGANHLDIAVAADPTGSWNIYRLDVTDDGSNGTPVHPHCPCIGDYPHIGVDANGFYVTTNEYSFFGTEYNSAQVYAFSKRALARGDADVLVTQLDTTAADRGLNGFTIWPAQSPATSDYERGAGGTEYFLSSNAAEEATGNDAYVSDSIVAWALTNTRSLDSASPRLGLSNDRVGVRRYSLPPAANQKPGPAPLLECVNDDPCSTFLLGAPDPFKPEALAALDSNDTRMQQVTYTGGRLYGALDTAVTVGGAAKAGIGWYIVRPSLHGSSVRADLAAQGQLGLAGNNLTYPAIGVNADGKGVMAFTLVGDGYFPSAAYAAFDGRSGAGSIFLAKAGLGPQDGFTGYKALVGDPPRPRWGDYGAAAVDGANIWIASEYIGQTCTLAQYEATPFGSCGGTRTALANWGTRISQVKP</sequence>
<feature type="chain" id="PRO_5047361938" evidence="2">
    <location>
        <begin position="29"/>
        <end position="637"/>
    </location>
</feature>
<feature type="signal peptide" evidence="2">
    <location>
        <begin position="1"/>
        <end position="28"/>
    </location>
</feature>
<feature type="region of interest" description="Disordered" evidence="1">
    <location>
        <begin position="43"/>
        <end position="103"/>
    </location>
</feature>
<keyword evidence="4" id="KW-1185">Reference proteome</keyword>
<dbReference type="RefSeq" id="WP_345135903.1">
    <property type="nucleotide sequence ID" value="NZ_BAABAT010000033.1"/>
</dbReference>
<reference evidence="4" key="1">
    <citation type="journal article" date="2019" name="Int. J. Syst. Evol. Microbiol.">
        <title>The Global Catalogue of Microorganisms (GCM) 10K type strain sequencing project: providing services to taxonomists for standard genome sequencing and annotation.</title>
        <authorList>
            <consortium name="The Broad Institute Genomics Platform"/>
            <consortium name="The Broad Institute Genome Sequencing Center for Infectious Disease"/>
            <person name="Wu L."/>
            <person name="Ma J."/>
        </authorList>
    </citation>
    <scope>NUCLEOTIDE SEQUENCE [LARGE SCALE GENOMIC DNA]</scope>
    <source>
        <strain evidence="4">JCM 17441</strain>
    </source>
</reference>
<dbReference type="InterPro" id="IPR006311">
    <property type="entry name" value="TAT_signal"/>
</dbReference>
<dbReference type="EMBL" id="BAABAT010000033">
    <property type="protein sequence ID" value="GAA4258970.1"/>
    <property type="molecule type" value="Genomic_DNA"/>
</dbReference>
<dbReference type="Proteomes" id="UP001500620">
    <property type="component" value="Unassembled WGS sequence"/>
</dbReference>